<evidence type="ECO:0000313" key="11">
    <source>
        <dbReference type="EMBL" id="KAE9964833.1"/>
    </source>
</evidence>
<accession>A0A8H3U8K0</accession>
<evidence type="ECO:0000256" key="3">
    <source>
        <dbReference type="ARBA" id="ARBA00022679"/>
    </source>
</evidence>
<dbReference type="EMBL" id="WNWQ01000660">
    <property type="protein sequence ID" value="KAE9964833.1"/>
    <property type="molecule type" value="Genomic_DNA"/>
</dbReference>
<sequence>MPRKTVYGKRPNKASAFAVSDVFLTSSPTKITRPSTGSKTGHGTIAEATIALQQLQIAEDHENRGSEDHVVSNNAPEEKGDRTRQRRALGARDANSRGPTKSRETIQEHLKSTRDDRKVQEAVEEALPQVTHDKLVLQIESMSPDQPESPKTRAPIPDSSCDPHIVPLISLTNAQTLPILFHDWWTEFAPHLNVSKIAEASYGEVYRLTLLAPIPDLTSTGESVLKVMVVKPDPGTEDKTKKKSMAQEEREERMSEMASVESEVKLLRRMAEVPGFTNFRALHVLKGRPPQPFVDTWKEWNAGRKRGDKSVFPDPSKRPSYSDDTIWAVIEMQDAGTDIDQLQNKGGLTTVFEAWDVFWQVVIAIAKGEVYSEFEHRDLHCGNVCVRNRVSASQDGRDASKRKLGFTNLETTIIDYTLSRAELPRTDHPASLSKSTNSRRSSVDSDDDEKEIAYLDLTNASLEYLFKADATSDYQYEVYRHMRQALYFSDPSKPFKGNEKKALSSGRTWKGFHPQTNAVWLWWILHKLLEHIKKPNKTDVKAQELASVLRKTERMLDVKERKPRPRMNSATELIAVALEHGWLDDTDVYNSF</sequence>
<dbReference type="Proteomes" id="UP000433883">
    <property type="component" value="Unassembled WGS sequence"/>
</dbReference>
<evidence type="ECO:0000256" key="8">
    <source>
        <dbReference type="ARBA" id="ARBA00048679"/>
    </source>
</evidence>
<dbReference type="GO" id="GO:0005737">
    <property type="term" value="C:cytoplasm"/>
    <property type="evidence" value="ECO:0007669"/>
    <property type="project" value="TreeGrafter"/>
</dbReference>
<dbReference type="GO" id="GO:0005524">
    <property type="term" value="F:ATP binding"/>
    <property type="evidence" value="ECO:0007669"/>
    <property type="project" value="UniProtKB-KW"/>
</dbReference>
<evidence type="ECO:0000313" key="13">
    <source>
        <dbReference type="Proteomes" id="UP000433883"/>
    </source>
</evidence>
<dbReference type="PANTHER" id="PTHR24419">
    <property type="entry name" value="INTERLEUKIN-1 RECEPTOR-ASSOCIATED KINASE"/>
    <property type="match status" value="1"/>
</dbReference>
<feature type="compositionally biased region" description="Basic and acidic residues" evidence="9">
    <location>
        <begin position="58"/>
        <end position="83"/>
    </location>
</feature>
<evidence type="ECO:0000256" key="9">
    <source>
        <dbReference type="SAM" id="MobiDB-lite"/>
    </source>
</evidence>
<comment type="catalytic activity">
    <reaction evidence="7">
        <text>L-threonyl-[protein] + ATP = O-phospho-L-threonyl-[protein] + ADP + H(+)</text>
        <dbReference type="Rhea" id="RHEA:46608"/>
        <dbReference type="Rhea" id="RHEA-COMP:11060"/>
        <dbReference type="Rhea" id="RHEA-COMP:11605"/>
        <dbReference type="ChEBI" id="CHEBI:15378"/>
        <dbReference type="ChEBI" id="CHEBI:30013"/>
        <dbReference type="ChEBI" id="CHEBI:30616"/>
        <dbReference type="ChEBI" id="CHEBI:61977"/>
        <dbReference type="ChEBI" id="CHEBI:456216"/>
        <dbReference type="EC" id="2.7.11.1"/>
    </reaction>
</comment>
<dbReference type="EMBL" id="WNWR01000009">
    <property type="protein sequence ID" value="KAE9994338.1"/>
    <property type="molecule type" value="Genomic_DNA"/>
</dbReference>
<dbReference type="InterPro" id="IPR024604">
    <property type="entry name" value="GSG2_C"/>
</dbReference>
<evidence type="ECO:0000256" key="6">
    <source>
        <dbReference type="ARBA" id="ARBA00022840"/>
    </source>
</evidence>
<evidence type="ECO:0000256" key="2">
    <source>
        <dbReference type="ARBA" id="ARBA00022527"/>
    </source>
</evidence>
<gene>
    <name evidence="11" type="ORF">BLS_008035</name>
    <name evidence="12" type="ORF">EG327_011440</name>
</gene>
<proteinExistence type="predicted"/>
<dbReference type="EC" id="2.7.11.1" evidence="1"/>
<dbReference type="SMART" id="SM01331">
    <property type="entry name" value="DUF3635"/>
    <property type="match status" value="1"/>
</dbReference>
<comment type="catalytic activity">
    <reaction evidence="8">
        <text>L-seryl-[protein] + ATP = O-phospho-L-seryl-[protein] + ADP + H(+)</text>
        <dbReference type="Rhea" id="RHEA:17989"/>
        <dbReference type="Rhea" id="RHEA-COMP:9863"/>
        <dbReference type="Rhea" id="RHEA-COMP:11604"/>
        <dbReference type="ChEBI" id="CHEBI:15378"/>
        <dbReference type="ChEBI" id="CHEBI:29999"/>
        <dbReference type="ChEBI" id="CHEBI:30616"/>
        <dbReference type="ChEBI" id="CHEBI:83421"/>
        <dbReference type="ChEBI" id="CHEBI:456216"/>
        <dbReference type="EC" id="2.7.11.1"/>
    </reaction>
</comment>
<evidence type="ECO:0000256" key="1">
    <source>
        <dbReference type="ARBA" id="ARBA00012513"/>
    </source>
</evidence>
<organism evidence="11 13">
    <name type="scientific">Venturia inaequalis</name>
    <name type="common">Apple scab fungus</name>
    <dbReference type="NCBI Taxonomy" id="5025"/>
    <lineage>
        <taxon>Eukaryota</taxon>
        <taxon>Fungi</taxon>
        <taxon>Dikarya</taxon>
        <taxon>Ascomycota</taxon>
        <taxon>Pezizomycotina</taxon>
        <taxon>Dothideomycetes</taxon>
        <taxon>Pleosporomycetidae</taxon>
        <taxon>Venturiales</taxon>
        <taxon>Venturiaceae</taxon>
        <taxon>Venturia</taxon>
    </lineage>
</organism>
<feature type="region of interest" description="Disordered" evidence="9">
    <location>
        <begin position="426"/>
        <end position="445"/>
    </location>
</feature>
<keyword evidence="4" id="KW-0547">Nucleotide-binding</keyword>
<name>A0A8H3U8K0_VENIN</name>
<evidence type="ECO:0000256" key="4">
    <source>
        <dbReference type="ARBA" id="ARBA00022741"/>
    </source>
</evidence>
<feature type="region of interest" description="Disordered" evidence="9">
    <location>
        <begin position="58"/>
        <end position="118"/>
    </location>
</feature>
<keyword evidence="5" id="KW-0418">Kinase</keyword>
<evidence type="ECO:0000256" key="5">
    <source>
        <dbReference type="ARBA" id="ARBA00022777"/>
    </source>
</evidence>
<feature type="compositionally biased region" description="Basic and acidic residues" evidence="9">
    <location>
        <begin position="234"/>
        <end position="255"/>
    </location>
</feature>
<evidence type="ECO:0000259" key="10">
    <source>
        <dbReference type="SMART" id="SM01331"/>
    </source>
</evidence>
<keyword evidence="3" id="KW-0808">Transferase</keyword>
<feature type="compositionally biased region" description="Low complexity" evidence="9">
    <location>
        <begin position="431"/>
        <end position="440"/>
    </location>
</feature>
<evidence type="ECO:0000313" key="12">
    <source>
        <dbReference type="EMBL" id="KAE9994338.1"/>
    </source>
</evidence>
<dbReference type="AlphaFoldDB" id="A0A8H3U8K0"/>
<evidence type="ECO:0000313" key="14">
    <source>
        <dbReference type="Proteomes" id="UP000490939"/>
    </source>
</evidence>
<keyword evidence="14" id="KW-1185">Reference proteome</keyword>
<keyword evidence="2" id="KW-0723">Serine/threonine-protein kinase</keyword>
<dbReference type="Proteomes" id="UP000490939">
    <property type="component" value="Unassembled WGS sequence"/>
</dbReference>
<dbReference type="GO" id="GO:0005634">
    <property type="term" value="C:nucleus"/>
    <property type="evidence" value="ECO:0007669"/>
    <property type="project" value="TreeGrafter"/>
</dbReference>
<evidence type="ECO:0000256" key="7">
    <source>
        <dbReference type="ARBA" id="ARBA00047899"/>
    </source>
</evidence>
<keyword evidence="6" id="KW-0067">ATP-binding</keyword>
<protein>
    <recommendedName>
        <fullName evidence="1">non-specific serine/threonine protein kinase</fullName>
        <ecNumber evidence="1">2.7.11.1</ecNumber>
    </recommendedName>
</protein>
<dbReference type="Gene3D" id="1.10.510.10">
    <property type="entry name" value="Transferase(Phosphotransferase) domain 1"/>
    <property type="match status" value="1"/>
</dbReference>
<feature type="compositionally biased region" description="Basic and acidic residues" evidence="9">
    <location>
        <begin position="101"/>
        <end position="118"/>
    </location>
</feature>
<reference evidence="11 13" key="1">
    <citation type="submission" date="2019-11" db="EMBL/GenBank/DDBJ databases">
        <title>Venturia inaequalis Genome Resource.</title>
        <authorList>
            <person name="Lichtner F.J."/>
        </authorList>
    </citation>
    <scope>NUCLEOTIDE SEQUENCE [LARGE SCALE GENOMIC DNA]</scope>
    <source>
        <strain evidence="11">Bline_iso_100314</strain>
        <strain evidence="12 14">DMI_063113</strain>
    </source>
</reference>
<dbReference type="PANTHER" id="PTHR24419:SF18">
    <property type="entry name" value="SERINE_THREONINE-PROTEIN KINASE HASPIN"/>
    <property type="match status" value="1"/>
</dbReference>
<dbReference type="GO" id="GO:0072354">
    <property type="term" value="F:histone H3T3 kinase activity"/>
    <property type="evidence" value="ECO:0007669"/>
    <property type="project" value="TreeGrafter"/>
</dbReference>
<dbReference type="GO" id="GO:0000278">
    <property type="term" value="P:mitotic cell cycle"/>
    <property type="evidence" value="ECO:0007669"/>
    <property type="project" value="TreeGrafter"/>
</dbReference>
<dbReference type="Gene3D" id="3.30.200.20">
    <property type="entry name" value="Phosphorylase Kinase, domain 1"/>
    <property type="match status" value="1"/>
</dbReference>
<dbReference type="Pfam" id="PF12330">
    <property type="entry name" value="Haspin_kinase"/>
    <property type="match status" value="1"/>
</dbReference>
<feature type="domain" description="Serine/threonine-protein kinase haspin C-terminal" evidence="10">
    <location>
        <begin position="463"/>
        <end position="580"/>
    </location>
</feature>
<dbReference type="GO" id="GO:0035556">
    <property type="term" value="P:intracellular signal transduction"/>
    <property type="evidence" value="ECO:0007669"/>
    <property type="project" value="TreeGrafter"/>
</dbReference>
<feature type="region of interest" description="Disordered" evidence="9">
    <location>
        <begin position="233"/>
        <end position="257"/>
    </location>
</feature>
<comment type="caution">
    <text evidence="11">The sequence shown here is derived from an EMBL/GenBank/DDBJ whole genome shotgun (WGS) entry which is preliminary data.</text>
</comment>